<dbReference type="AlphaFoldDB" id="A0A6J8BHK0"/>
<dbReference type="InterPro" id="IPR052055">
    <property type="entry name" value="Hepadnavirus_pol/RT"/>
</dbReference>
<dbReference type="CDD" id="cd09275">
    <property type="entry name" value="RNase_HI_RT_DIRS1"/>
    <property type="match status" value="1"/>
</dbReference>
<dbReference type="Gene3D" id="2.10.50.10">
    <property type="entry name" value="Tumor Necrosis Factor Receptor, subunit A, domain 2"/>
    <property type="match status" value="1"/>
</dbReference>
<dbReference type="EMBL" id="CACVKT020003342">
    <property type="protein sequence ID" value="CAC5383116.1"/>
    <property type="molecule type" value="Genomic_DNA"/>
</dbReference>
<sequence length="555" mass="63316">MSGFVPNKEKSIWSPSYSLKWLGFIWDLQKCVLQIPETKILDLQECIGIALSNPCKVKIRTLAKICGKVISLTPAIGNVTQIMTRATFAVINERDDWDQCMDINFYSDLIFEFMFWKNNVQLLMPVSLLPKANEFSIYSDASDIGAGGFIQNSTHVMYKSWTNSEKVKSSTWREVKAIELCLVSFAHLVCNSSVVFYTDNQNAVSVIEKVRIHIHIHACWILLKQVYAVHVVLYVDIFTKLIRMKIYLRLLGLIIIVAEVKIINCSPKVCGAGQVMRQSLSGDFICCNTVICQQAQKYDFCDYHHGHDTCRNCPEDTYHLDIINTAEMTNIIDPCIPKPTCEQPEVMLEKDACVCDRRLGYYGSDYNNCLLTEVSCSSPGFELKNDGQCGPCAEGFFKPEASDEHICRKKTECFESQEVADNGSTTEDVSCRAKKKFFLQDVKPLEQSTEKEGKNLTLTYEEFIFLRSRVTKLEQQLTELQNVIIKNRICRNYASTINSIMVISIGLTEMFVHRFNECFKLILTCSQHLSPLILHVKTSLTYMKRKTELPHKLIV</sequence>
<organism evidence="1 2">
    <name type="scientific">Mytilus coruscus</name>
    <name type="common">Sea mussel</name>
    <dbReference type="NCBI Taxonomy" id="42192"/>
    <lineage>
        <taxon>Eukaryota</taxon>
        <taxon>Metazoa</taxon>
        <taxon>Spiralia</taxon>
        <taxon>Lophotrochozoa</taxon>
        <taxon>Mollusca</taxon>
        <taxon>Bivalvia</taxon>
        <taxon>Autobranchia</taxon>
        <taxon>Pteriomorphia</taxon>
        <taxon>Mytilida</taxon>
        <taxon>Mytiloidea</taxon>
        <taxon>Mytilidae</taxon>
        <taxon>Mytilinae</taxon>
        <taxon>Mytilus</taxon>
    </lineage>
</organism>
<dbReference type="PANTHER" id="PTHR33050">
    <property type="entry name" value="REVERSE TRANSCRIPTASE DOMAIN-CONTAINING PROTEIN"/>
    <property type="match status" value="1"/>
</dbReference>
<dbReference type="InterPro" id="IPR043502">
    <property type="entry name" value="DNA/RNA_pol_sf"/>
</dbReference>
<dbReference type="SUPFAM" id="SSF56672">
    <property type="entry name" value="DNA/RNA polymerases"/>
    <property type="match status" value="1"/>
</dbReference>
<dbReference type="Proteomes" id="UP000507470">
    <property type="component" value="Unassembled WGS sequence"/>
</dbReference>
<accession>A0A6J8BHK0</accession>
<evidence type="ECO:0000313" key="1">
    <source>
        <dbReference type="EMBL" id="CAC5383116.1"/>
    </source>
</evidence>
<name>A0A6J8BHK0_MYTCO</name>
<dbReference type="PANTHER" id="PTHR33050:SF7">
    <property type="entry name" value="RIBONUCLEASE H"/>
    <property type="match status" value="1"/>
</dbReference>
<protein>
    <submittedName>
        <fullName evidence="1">Uncharacterized protein</fullName>
    </submittedName>
</protein>
<dbReference type="OrthoDB" id="6140356at2759"/>
<reference evidence="1 2" key="1">
    <citation type="submission" date="2020-06" db="EMBL/GenBank/DDBJ databases">
        <authorList>
            <person name="Li R."/>
            <person name="Bekaert M."/>
        </authorList>
    </citation>
    <scope>NUCLEOTIDE SEQUENCE [LARGE SCALE GENOMIC DNA]</scope>
    <source>
        <strain evidence="2">wild</strain>
    </source>
</reference>
<proteinExistence type="predicted"/>
<evidence type="ECO:0000313" key="2">
    <source>
        <dbReference type="Proteomes" id="UP000507470"/>
    </source>
</evidence>
<keyword evidence="2" id="KW-1185">Reference proteome</keyword>
<gene>
    <name evidence="1" type="ORF">MCOR_18889</name>
</gene>